<protein>
    <submittedName>
        <fullName evidence="3">Uncharacterized protein</fullName>
    </submittedName>
</protein>
<organism evidence="2 3">
    <name type="scientific">Ditylenchus dipsaci</name>
    <dbReference type="NCBI Taxonomy" id="166011"/>
    <lineage>
        <taxon>Eukaryota</taxon>
        <taxon>Metazoa</taxon>
        <taxon>Ecdysozoa</taxon>
        <taxon>Nematoda</taxon>
        <taxon>Chromadorea</taxon>
        <taxon>Rhabditida</taxon>
        <taxon>Tylenchina</taxon>
        <taxon>Tylenchomorpha</taxon>
        <taxon>Sphaerularioidea</taxon>
        <taxon>Anguinidae</taxon>
        <taxon>Anguininae</taxon>
        <taxon>Ditylenchus</taxon>
    </lineage>
</organism>
<evidence type="ECO:0000313" key="3">
    <source>
        <dbReference type="WBParaSite" id="jg19987"/>
    </source>
</evidence>
<feature type="transmembrane region" description="Helical" evidence="1">
    <location>
        <begin position="64"/>
        <end position="83"/>
    </location>
</feature>
<accession>A0A915DHQ3</accession>
<keyword evidence="2" id="KW-1185">Reference proteome</keyword>
<reference evidence="3" key="1">
    <citation type="submission" date="2022-11" db="UniProtKB">
        <authorList>
            <consortium name="WormBaseParasite"/>
        </authorList>
    </citation>
    <scope>IDENTIFICATION</scope>
</reference>
<evidence type="ECO:0000313" key="2">
    <source>
        <dbReference type="Proteomes" id="UP000887574"/>
    </source>
</evidence>
<proteinExistence type="predicted"/>
<dbReference type="WBParaSite" id="jg19987">
    <property type="protein sequence ID" value="jg19987"/>
    <property type="gene ID" value="jg19987"/>
</dbReference>
<sequence>MAPDIPADGWCSIPAAVIPPQIEAGINRANVQSVESSSVGVESTISLSSKCHFRSTISSFSPNVHFVLSLISSLLLLLLLRMIRMRELQSLTPAVAKKNVDQSPAFGQRTGISRRISTVASLCCNLPWCTNKNANQDLSTVLTIINGVIFSAQMLCY</sequence>
<dbReference type="Proteomes" id="UP000887574">
    <property type="component" value="Unplaced"/>
</dbReference>
<name>A0A915DHQ3_9BILA</name>
<keyword evidence="1" id="KW-0472">Membrane</keyword>
<evidence type="ECO:0000256" key="1">
    <source>
        <dbReference type="SAM" id="Phobius"/>
    </source>
</evidence>
<keyword evidence="1" id="KW-1133">Transmembrane helix</keyword>
<dbReference type="AlphaFoldDB" id="A0A915DHQ3"/>
<keyword evidence="1" id="KW-0812">Transmembrane</keyword>